<proteinExistence type="inferred from homology"/>
<feature type="compositionally biased region" description="Basic and acidic residues" evidence="2">
    <location>
        <begin position="40"/>
        <end position="53"/>
    </location>
</feature>
<dbReference type="Ensembl" id="ENSCMIT00000030298.1">
    <property type="protein sequence ID" value="ENSCMIP00000029832.1"/>
    <property type="gene ID" value="ENSCMIG00000012882.1"/>
</dbReference>
<evidence type="ECO:0000256" key="1">
    <source>
        <dbReference type="ARBA" id="ARBA00010365"/>
    </source>
</evidence>
<dbReference type="GO" id="GO:0016020">
    <property type="term" value="C:membrane"/>
    <property type="evidence" value="ECO:0007669"/>
    <property type="project" value="InterPro"/>
</dbReference>
<reference evidence="4" key="4">
    <citation type="submission" date="2025-08" db="UniProtKB">
        <authorList>
            <consortium name="Ensembl"/>
        </authorList>
    </citation>
    <scope>IDENTIFICATION</scope>
</reference>
<reference evidence="5" key="2">
    <citation type="journal article" date="2007" name="PLoS Biol.">
        <title>Survey sequencing and comparative analysis of the elephant shark (Callorhinchus milii) genome.</title>
        <authorList>
            <person name="Venkatesh B."/>
            <person name="Kirkness E.F."/>
            <person name="Loh Y.H."/>
            <person name="Halpern A.L."/>
            <person name="Lee A.P."/>
            <person name="Johnson J."/>
            <person name="Dandona N."/>
            <person name="Viswanathan L.D."/>
            <person name="Tay A."/>
            <person name="Venter J.C."/>
            <person name="Strausberg R.L."/>
            <person name="Brenner S."/>
        </authorList>
    </citation>
    <scope>NUCLEOTIDE SEQUENCE [LARGE SCALE GENOMIC DNA]</scope>
</reference>
<accession>A0A4W3IL90</accession>
<evidence type="ECO:0000313" key="4">
    <source>
        <dbReference type="Ensembl" id="ENSCMIP00000029832.1"/>
    </source>
</evidence>
<reference evidence="5" key="1">
    <citation type="journal article" date="2006" name="Science">
        <title>Ancient noncoding elements conserved in the human genome.</title>
        <authorList>
            <person name="Venkatesh B."/>
            <person name="Kirkness E.F."/>
            <person name="Loh Y.H."/>
            <person name="Halpern A.L."/>
            <person name="Lee A.P."/>
            <person name="Johnson J."/>
            <person name="Dandona N."/>
            <person name="Viswanathan L.D."/>
            <person name="Tay A."/>
            <person name="Venter J.C."/>
            <person name="Strausberg R.L."/>
            <person name="Brenner S."/>
        </authorList>
    </citation>
    <scope>NUCLEOTIDE SEQUENCE [LARGE SCALE GENOMIC DNA]</scope>
</reference>
<organism evidence="4 5">
    <name type="scientific">Callorhinchus milii</name>
    <name type="common">Ghost shark</name>
    <dbReference type="NCBI Taxonomy" id="7868"/>
    <lineage>
        <taxon>Eukaryota</taxon>
        <taxon>Metazoa</taxon>
        <taxon>Chordata</taxon>
        <taxon>Craniata</taxon>
        <taxon>Vertebrata</taxon>
        <taxon>Chondrichthyes</taxon>
        <taxon>Holocephali</taxon>
        <taxon>Chimaeriformes</taxon>
        <taxon>Callorhinchidae</taxon>
        <taxon>Callorhinchus</taxon>
    </lineage>
</organism>
<feature type="domain" description="Opioid growth factor receptor (OGFr) conserved" evidence="3">
    <location>
        <begin position="83"/>
        <end position="283"/>
    </location>
</feature>
<dbReference type="InterPro" id="IPR039574">
    <property type="entry name" value="OGFr"/>
</dbReference>
<dbReference type="GeneTree" id="ENSGT00390000018730"/>
<feature type="compositionally biased region" description="Acidic residues" evidence="2">
    <location>
        <begin position="392"/>
        <end position="422"/>
    </location>
</feature>
<feature type="compositionally biased region" description="Basic and acidic residues" evidence="2">
    <location>
        <begin position="434"/>
        <end position="447"/>
    </location>
</feature>
<dbReference type="InParanoid" id="A0A4W3IL90"/>
<reference evidence="4" key="5">
    <citation type="submission" date="2025-09" db="UniProtKB">
        <authorList>
            <consortium name="Ensembl"/>
        </authorList>
    </citation>
    <scope>IDENTIFICATION</scope>
</reference>
<evidence type="ECO:0000313" key="5">
    <source>
        <dbReference type="Proteomes" id="UP000314986"/>
    </source>
</evidence>
<dbReference type="OMA" id="NINEDEC"/>
<dbReference type="PANTHER" id="PTHR14015">
    <property type="entry name" value="OPIOID GROWTH FACTOR RECEPTOR OGFR ZETA-TYPE OPIOID RECEPTOR"/>
    <property type="match status" value="1"/>
</dbReference>
<feature type="compositionally biased region" description="Polar residues" evidence="2">
    <location>
        <begin position="291"/>
        <end position="303"/>
    </location>
</feature>
<comment type="similarity">
    <text evidence="1">Belongs to the opioid growth factor receptor family.</text>
</comment>
<dbReference type="PANTHER" id="PTHR14015:SF0">
    <property type="entry name" value="OPIOID GROWTH FACTOR RECEPTOR-LIKE PROTEIN 1"/>
    <property type="match status" value="1"/>
</dbReference>
<name>A0A4W3IL90_CALMI</name>
<feature type="region of interest" description="Disordered" evidence="2">
    <location>
        <begin position="275"/>
        <end position="488"/>
    </location>
</feature>
<keyword evidence="5" id="KW-1185">Reference proteome</keyword>
<feature type="compositionally biased region" description="Basic and acidic residues" evidence="2">
    <location>
        <begin position="345"/>
        <end position="366"/>
    </location>
</feature>
<dbReference type="STRING" id="7868.ENSCMIP00000029832"/>
<feature type="region of interest" description="Disordered" evidence="2">
    <location>
        <begin position="1"/>
        <end position="53"/>
    </location>
</feature>
<evidence type="ECO:0000256" key="2">
    <source>
        <dbReference type="SAM" id="MobiDB-lite"/>
    </source>
</evidence>
<feature type="compositionally biased region" description="Basic and acidic residues" evidence="2">
    <location>
        <begin position="374"/>
        <end position="391"/>
    </location>
</feature>
<feature type="compositionally biased region" description="Acidic residues" evidence="2">
    <location>
        <begin position="14"/>
        <end position="39"/>
    </location>
</feature>
<dbReference type="InterPro" id="IPR006757">
    <property type="entry name" value="OGF_rcpt"/>
</dbReference>
<dbReference type="Proteomes" id="UP000314986">
    <property type="component" value="Unassembled WGS sequence"/>
</dbReference>
<feature type="compositionally biased region" description="Acidic residues" evidence="2">
    <location>
        <begin position="448"/>
        <end position="477"/>
    </location>
</feature>
<evidence type="ECO:0000259" key="3">
    <source>
        <dbReference type="Pfam" id="PF04664"/>
    </source>
</evidence>
<dbReference type="AlphaFoldDB" id="A0A4W3IL90"/>
<dbReference type="GO" id="GO:0140625">
    <property type="term" value="F:opioid growth factor receptor activity"/>
    <property type="evidence" value="ECO:0007669"/>
    <property type="project" value="InterPro"/>
</dbReference>
<feature type="compositionally biased region" description="Low complexity" evidence="2">
    <location>
        <begin position="317"/>
        <end position="333"/>
    </location>
</feature>
<reference evidence="5" key="3">
    <citation type="journal article" date="2014" name="Nature">
        <title>Elephant shark genome provides unique insights into gnathostome evolution.</title>
        <authorList>
            <consortium name="International Elephant Shark Genome Sequencing Consortium"/>
            <person name="Venkatesh B."/>
            <person name="Lee A.P."/>
            <person name="Ravi V."/>
            <person name="Maurya A.K."/>
            <person name="Lian M.M."/>
            <person name="Swann J.B."/>
            <person name="Ohta Y."/>
            <person name="Flajnik M.F."/>
            <person name="Sutoh Y."/>
            <person name="Kasahara M."/>
            <person name="Hoon S."/>
            <person name="Gangu V."/>
            <person name="Roy S.W."/>
            <person name="Irimia M."/>
            <person name="Korzh V."/>
            <person name="Kondrychyn I."/>
            <person name="Lim Z.W."/>
            <person name="Tay B.H."/>
            <person name="Tohari S."/>
            <person name="Kong K.W."/>
            <person name="Ho S."/>
            <person name="Lorente-Galdos B."/>
            <person name="Quilez J."/>
            <person name="Marques-Bonet T."/>
            <person name="Raney B.J."/>
            <person name="Ingham P.W."/>
            <person name="Tay A."/>
            <person name="Hillier L.W."/>
            <person name="Minx P."/>
            <person name="Boehm T."/>
            <person name="Wilson R.K."/>
            <person name="Brenner S."/>
            <person name="Warren W.C."/>
        </authorList>
    </citation>
    <scope>NUCLEOTIDE SEQUENCE [LARGE SCALE GENOMIC DNA]</scope>
</reference>
<sequence>MGNMLVWSRKEPGSLEECDSTWGSETEEERTAEDADLEEPCSKHDQNEDKTETPIKPKRSFYAARDLYMYRHGYPRSSKKKPMYTNLHFYMNKITLKPDGIFISEILTEWKGDYDKLEHKHTYIQWLFPLREPGLNWHAEELTAEEIKEFLSTEMATSNYLQVYEIMLDFFGIKLEDRITGKVTRAENWKERFQHLNGSRHNYLRITRILKSLGEFKYEKFQFNLVHLLLREVLVERTLANMAHSALEYFVFTIKKRSDRRRLLRFAQRHYRPPENFIWGPPAKPVIKAPSSPSKRQTSQQERAPSHTAPGAGEGPAGEAHADTAVAMATAPTVEGPSKPPAGHSDSETTGKGEGIVSKDGDRSTEGEAEEKEEVEKKEEKEKKEKEQKEEKEEEEKEAEEEEEEKEAEKEEEKEEKEEEEMKEEKKEKKKEKKKEQKEEKEKKEKEEKEEEKEVEEEEKEEKKEEEEKEKEEEAEAPDSPNHEAQEL</sequence>
<protein>
    <recommendedName>
        <fullName evidence="3">Opioid growth factor receptor (OGFr) conserved domain-containing protein</fullName>
    </recommendedName>
</protein>
<dbReference type="Pfam" id="PF04664">
    <property type="entry name" value="OGFr_N"/>
    <property type="match status" value="1"/>
</dbReference>